<evidence type="ECO:0000256" key="6">
    <source>
        <dbReference type="SAM" id="MobiDB-lite"/>
    </source>
</evidence>
<feature type="compositionally biased region" description="Low complexity" evidence="6">
    <location>
        <begin position="38"/>
        <end position="55"/>
    </location>
</feature>
<dbReference type="GO" id="GO:0022857">
    <property type="term" value="F:transmembrane transporter activity"/>
    <property type="evidence" value="ECO:0007669"/>
    <property type="project" value="InterPro"/>
</dbReference>
<name>A0A372ZR69_9ACTN</name>
<feature type="transmembrane region" description="Helical" evidence="7">
    <location>
        <begin position="95"/>
        <end position="112"/>
    </location>
</feature>
<comment type="subcellular location">
    <subcellularLocation>
        <location evidence="1">Cell membrane</location>
        <topology evidence="1">Multi-pass membrane protein</topology>
    </subcellularLocation>
</comment>
<feature type="transmembrane region" description="Helical" evidence="7">
    <location>
        <begin position="478"/>
        <end position="496"/>
    </location>
</feature>
<dbReference type="Gene3D" id="1.20.1250.20">
    <property type="entry name" value="MFS general substrate transporter like domains"/>
    <property type="match status" value="2"/>
</dbReference>
<evidence type="ECO:0000313" key="9">
    <source>
        <dbReference type="EMBL" id="RGD58378.1"/>
    </source>
</evidence>
<keyword evidence="2 7" id="KW-0812">Transmembrane</keyword>
<dbReference type="GO" id="GO:0005886">
    <property type="term" value="C:plasma membrane"/>
    <property type="evidence" value="ECO:0007669"/>
    <property type="project" value="UniProtKB-SubCell"/>
</dbReference>
<dbReference type="InterPro" id="IPR011701">
    <property type="entry name" value="MFS"/>
</dbReference>
<keyword evidence="10" id="KW-1185">Reference proteome</keyword>
<keyword evidence="3 7" id="KW-1133">Transmembrane helix</keyword>
<feature type="transmembrane region" description="Helical" evidence="7">
    <location>
        <begin position="270"/>
        <end position="291"/>
    </location>
</feature>
<dbReference type="SUPFAM" id="SSF103473">
    <property type="entry name" value="MFS general substrate transporter"/>
    <property type="match status" value="1"/>
</dbReference>
<evidence type="ECO:0000256" key="5">
    <source>
        <dbReference type="ARBA" id="ARBA00023251"/>
    </source>
</evidence>
<evidence type="ECO:0000256" key="3">
    <source>
        <dbReference type="ARBA" id="ARBA00022989"/>
    </source>
</evidence>
<dbReference type="GO" id="GO:0046677">
    <property type="term" value="P:response to antibiotic"/>
    <property type="evidence" value="ECO:0007669"/>
    <property type="project" value="UniProtKB-KW"/>
</dbReference>
<feature type="transmembrane region" description="Helical" evidence="7">
    <location>
        <begin position="344"/>
        <end position="363"/>
    </location>
</feature>
<dbReference type="InterPro" id="IPR020846">
    <property type="entry name" value="MFS_dom"/>
</dbReference>
<feature type="transmembrane region" description="Helical" evidence="7">
    <location>
        <begin position="149"/>
        <end position="171"/>
    </location>
</feature>
<keyword evidence="5" id="KW-0046">Antibiotic resistance</keyword>
<sequence>MNRPSVVACRSRRRFIHQTIKVRPSEGTPMPPAPPGSSPASSPTTPTTPGPRVRPGATLATTAAATALTTVAYTAPTASLAATAQAAHLGASGRTWILTSTLVGISALLLTAGSAADDHGRKRVFTFGVLLFAAAEALAALAPGGAVYLASRVLLGAASAAVLAPALGLISHAHPPGPGRIRALGVWGAAVGLGIAIGPVYGALVQQWAGWRAVSGGIAVAAAVVAGCAAGVLTESRAERPRALDPYGVLSLAAGTSCLIAGLAEGRGGWGQPAVVALLAGGVLLLAAFAVVEAKVREPMLDLALFRSPGFIAATGGALFTGLALVGFMSYLPTLLQGVLGLSGPAAAGVLALWSGLSVVSALQARHLATRLPATAQVALGLLVCGTGEAALYGLTPGSSWLRLAPGLAVAGIGSGILNAALARLAVSSVPAHRAAMGSGANNTSRYLGSALGVALTVTVAGSPHPTAHTLAAGTDRATLTAAALCLLGALLALAAHTTESRTTHPTPAP</sequence>
<keyword evidence="4 7" id="KW-0472">Membrane</keyword>
<accession>A0A372ZR69</accession>
<feature type="transmembrane region" description="Helical" evidence="7">
    <location>
        <begin position="124"/>
        <end position="143"/>
    </location>
</feature>
<evidence type="ECO:0000256" key="2">
    <source>
        <dbReference type="ARBA" id="ARBA00022692"/>
    </source>
</evidence>
<feature type="region of interest" description="Disordered" evidence="6">
    <location>
        <begin position="21"/>
        <end position="55"/>
    </location>
</feature>
<dbReference type="InterPro" id="IPR036259">
    <property type="entry name" value="MFS_trans_sf"/>
</dbReference>
<feature type="transmembrane region" description="Helical" evidence="7">
    <location>
        <begin position="183"/>
        <end position="204"/>
    </location>
</feature>
<feature type="transmembrane region" description="Helical" evidence="7">
    <location>
        <begin position="407"/>
        <end position="427"/>
    </location>
</feature>
<feature type="transmembrane region" description="Helical" evidence="7">
    <location>
        <begin position="311"/>
        <end position="332"/>
    </location>
</feature>
<proteinExistence type="predicted"/>
<feature type="transmembrane region" description="Helical" evidence="7">
    <location>
        <begin position="246"/>
        <end position="264"/>
    </location>
</feature>
<dbReference type="Pfam" id="PF07690">
    <property type="entry name" value="MFS_1"/>
    <property type="match status" value="1"/>
</dbReference>
<feature type="transmembrane region" description="Helical" evidence="7">
    <location>
        <begin position="447"/>
        <end position="466"/>
    </location>
</feature>
<feature type="domain" description="Major facilitator superfamily (MFS) profile" evidence="8">
    <location>
        <begin position="58"/>
        <end position="501"/>
    </location>
</feature>
<protein>
    <submittedName>
        <fullName evidence="9">MFS transporter</fullName>
    </submittedName>
</protein>
<evidence type="ECO:0000313" key="10">
    <source>
        <dbReference type="Proteomes" id="UP000263377"/>
    </source>
</evidence>
<dbReference type="PROSITE" id="PS50850">
    <property type="entry name" value="MFS"/>
    <property type="match status" value="1"/>
</dbReference>
<reference evidence="9 10" key="1">
    <citation type="submission" date="2018-08" db="EMBL/GenBank/DDBJ databases">
        <title>Diversity &amp; Physiological Properties of Lignin-Decomposing Actinobacteria from Soil.</title>
        <authorList>
            <person name="Roh S.G."/>
            <person name="Kim S.B."/>
        </authorList>
    </citation>
    <scope>NUCLEOTIDE SEQUENCE [LARGE SCALE GENOMIC DNA]</scope>
    <source>
        <strain evidence="9 10">MMS17-GH009</strain>
    </source>
</reference>
<dbReference type="PANTHER" id="PTHR42718:SF49">
    <property type="entry name" value="EXPORT PROTEIN"/>
    <property type="match status" value="1"/>
</dbReference>
<dbReference type="Proteomes" id="UP000263377">
    <property type="component" value="Unassembled WGS sequence"/>
</dbReference>
<gene>
    <name evidence="9" type="ORF">DR950_11800</name>
</gene>
<evidence type="ECO:0000256" key="4">
    <source>
        <dbReference type="ARBA" id="ARBA00023136"/>
    </source>
</evidence>
<evidence type="ECO:0000256" key="7">
    <source>
        <dbReference type="SAM" id="Phobius"/>
    </source>
</evidence>
<feature type="transmembrane region" description="Helical" evidence="7">
    <location>
        <begin position="375"/>
        <end position="395"/>
    </location>
</feature>
<feature type="transmembrane region" description="Helical" evidence="7">
    <location>
        <begin position="210"/>
        <end position="234"/>
    </location>
</feature>
<comment type="caution">
    <text evidence="9">The sequence shown here is derived from an EMBL/GenBank/DDBJ whole genome shotgun (WGS) entry which is preliminary data.</text>
</comment>
<dbReference type="EMBL" id="QVIG01000001">
    <property type="protein sequence ID" value="RGD58378.1"/>
    <property type="molecule type" value="Genomic_DNA"/>
</dbReference>
<evidence type="ECO:0000259" key="8">
    <source>
        <dbReference type="PROSITE" id="PS50850"/>
    </source>
</evidence>
<dbReference type="CDD" id="cd17321">
    <property type="entry name" value="MFS_MMR_MDR_like"/>
    <property type="match status" value="1"/>
</dbReference>
<organism evidence="9 10">
    <name type="scientific">Kitasatospora xanthocidica</name>
    <dbReference type="NCBI Taxonomy" id="83382"/>
    <lineage>
        <taxon>Bacteria</taxon>
        <taxon>Bacillati</taxon>
        <taxon>Actinomycetota</taxon>
        <taxon>Actinomycetes</taxon>
        <taxon>Kitasatosporales</taxon>
        <taxon>Streptomycetaceae</taxon>
        <taxon>Kitasatospora</taxon>
    </lineage>
</organism>
<dbReference type="PANTHER" id="PTHR42718">
    <property type="entry name" value="MAJOR FACILITATOR SUPERFAMILY MULTIDRUG TRANSPORTER MFSC"/>
    <property type="match status" value="1"/>
</dbReference>
<dbReference type="AlphaFoldDB" id="A0A372ZR69"/>
<evidence type="ECO:0000256" key="1">
    <source>
        <dbReference type="ARBA" id="ARBA00004651"/>
    </source>
</evidence>